<keyword evidence="3" id="KW-1185">Reference proteome</keyword>
<dbReference type="Pfam" id="PF03470">
    <property type="entry name" value="zf-XS"/>
    <property type="match status" value="1"/>
</dbReference>
<proteinExistence type="predicted"/>
<dbReference type="PANTHER" id="PTHR21596:SF3">
    <property type="entry name" value="FACTOR OF DNA METHYLATION 1-RELATED"/>
    <property type="match status" value="1"/>
</dbReference>
<organism evidence="2 3">
    <name type="scientific">Dipteronia sinensis</name>
    <dbReference type="NCBI Taxonomy" id="43782"/>
    <lineage>
        <taxon>Eukaryota</taxon>
        <taxon>Viridiplantae</taxon>
        <taxon>Streptophyta</taxon>
        <taxon>Embryophyta</taxon>
        <taxon>Tracheophyta</taxon>
        <taxon>Spermatophyta</taxon>
        <taxon>Magnoliopsida</taxon>
        <taxon>eudicotyledons</taxon>
        <taxon>Gunneridae</taxon>
        <taxon>Pentapetalae</taxon>
        <taxon>rosids</taxon>
        <taxon>malvids</taxon>
        <taxon>Sapindales</taxon>
        <taxon>Sapindaceae</taxon>
        <taxon>Hippocastanoideae</taxon>
        <taxon>Acereae</taxon>
        <taxon>Dipteronia</taxon>
    </lineage>
</organism>
<feature type="domain" description="Zinc finger-XS" evidence="1">
    <location>
        <begin position="43"/>
        <end position="84"/>
    </location>
</feature>
<evidence type="ECO:0000313" key="2">
    <source>
        <dbReference type="EMBL" id="KAK3204773.1"/>
    </source>
</evidence>
<dbReference type="Proteomes" id="UP001281410">
    <property type="component" value="Unassembled WGS sequence"/>
</dbReference>
<gene>
    <name evidence="2" type="ORF">Dsin_018819</name>
</gene>
<sequence length="124" mass="14361">MEYSLEEKTDFSDSEFSDYAKKPYEDLKAAGKYKVNVNDRLRCPFCHGKKKQDYKLEYLFQHASGVDKPSSKKSAKQKANHYALSKYLKNDPNQFLLFLQPPKPMKQTQVIRLLTLDCCSLVIG</sequence>
<dbReference type="PANTHER" id="PTHR21596">
    <property type="entry name" value="RIBONUCLEASE P SUBUNIT P38"/>
    <property type="match status" value="1"/>
</dbReference>
<dbReference type="InterPro" id="IPR045177">
    <property type="entry name" value="FDM1-5/IDN2"/>
</dbReference>
<name>A0AAE0A7H9_9ROSI</name>
<evidence type="ECO:0000313" key="3">
    <source>
        <dbReference type="Proteomes" id="UP001281410"/>
    </source>
</evidence>
<protein>
    <recommendedName>
        <fullName evidence="1">Zinc finger-XS domain-containing protein</fullName>
    </recommendedName>
</protein>
<dbReference type="AlphaFoldDB" id="A0AAE0A7H9"/>
<dbReference type="GO" id="GO:0080188">
    <property type="term" value="P:gene silencing by siRNA-directed DNA methylation"/>
    <property type="evidence" value="ECO:0007669"/>
    <property type="project" value="InterPro"/>
</dbReference>
<comment type="caution">
    <text evidence="2">The sequence shown here is derived from an EMBL/GenBank/DDBJ whole genome shotgun (WGS) entry which is preliminary data.</text>
</comment>
<dbReference type="InterPro" id="IPR005381">
    <property type="entry name" value="Znf-XS_domain"/>
</dbReference>
<evidence type="ECO:0000259" key="1">
    <source>
        <dbReference type="Pfam" id="PF03470"/>
    </source>
</evidence>
<dbReference type="EMBL" id="JANJYJ010000006">
    <property type="protein sequence ID" value="KAK3204773.1"/>
    <property type="molecule type" value="Genomic_DNA"/>
</dbReference>
<reference evidence="2" key="1">
    <citation type="journal article" date="2023" name="Plant J.">
        <title>Genome sequences and population genomics provide insights into the demographic history, inbreeding, and mutation load of two 'living fossil' tree species of Dipteronia.</title>
        <authorList>
            <person name="Feng Y."/>
            <person name="Comes H.P."/>
            <person name="Chen J."/>
            <person name="Zhu S."/>
            <person name="Lu R."/>
            <person name="Zhang X."/>
            <person name="Li P."/>
            <person name="Qiu J."/>
            <person name="Olsen K.M."/>
            <person name="Qiu Y."/>
        </authorList>
    </citation>
    <scope>NUCLEOTIDE SEQUENCE</scope>
    <source>
        <strain evidence="2">NBL</strain>
    </source>
</reference>
<accession>A0AAE0A7H9</accession>